<comment type="similarity">
    <text evidence="11 14">Belongs to the GARS family.</text>
</comment>
<dbReference type="RefSeq" id="WP_015328176.1">
    <property type="nucleotide sequence ID" value="NC_019978.1"/>
</dbReference>
<evidence type="ECO:0000256" key="5">
    <source>
        <dbReference type="ARBA" id="ARBA00022598"/>
    </source>
</evidence>
<evidence type="ECO:0000256" key="10">
    <source>
        <dbReference type="ARBA" id="ARBA00023211"/>
    </source>
</evidence>
<dbReference type="InterPro" id="IPR020559">
    <property type="entry name" value="PRibGlycinamide_synth_CS"/>
</dbReference>
<evidence type="ECO:0000256" key="2">
    <source>
        <dbReference type="ARBA" id="ARBA00001946"/>
    </source>
</evidence>
<dbReference type="FunFam" id="3.30.1490.20:FF:000006">
    <property type="entry name" value="phosphoribosylamine--glycine ligase, chloroplastic-like"/>
    <property type="match status" value="1"/>
</dbReference>
<keyword evidence="6" id="KW-0479">Metal-binding</keyword>
<dbReference type="GO" id="GO:0005524">
    <property type="term" value="F:ATP binding"/>
    <property type="evidence" value="ECO:0007669"/>
    <property type="project" value="UniProtKB-UniRule"/>
</dbReference>
<evidence type="ECO:0000256" key="14">
    <source>
        <dbReference type="HAMAP-Rule" id="MF_00138"/>
    </source>
</evidence>
<dbReference type="UniPathway" id="UPA00074">
    <property type="reaction ID" value="UER00125"/>
</dbReference>
<evidence type="ECO:0000313" key="18">
    <source>
        <dbReference type="Proteomes" id="UP000010880"/>
    </source>
</evidence>
<gene>
    <name evidence="14" type="primary">purD</name>
    <name evidence="17" type="ordered locus">Halha_2590</name>
</gene>
<protein>
    <recommendedName>
        <fullName evidence="4 14">Phosphoribosylamine--glycine ligase</fullName>
        <ecNumber evidence="4 14">6.3.4.13</ecNumber>
    </recommendedName>
    <alternativeName>
        <fullName evidence="14">GARS</fullName>
    </alternativeName>
    <alternativeName>
        <fullName evidence="12 14">Glycinamide ribonucleotide synthetase</fullName>
    </alternativeName>
    <alternativeName>
        <fullName evidence="13 14">Phosphoribosylglycinamide synthetase</fullName>
    </alternativeName>
</protein>
<dbReference type="SUPFAM" id="SSF56059">
    <property type="entry name" value="Glutathione synthetase ATP-binding domain-like"/>
    <property type="match status" value="1"/>
</dbReference>
<dbReference type="Gene3D" id="3.30.1490.20">
    <property type="entry name" value="ATP-grasp fold, A domain"/>
    <property type="match status" value="1"/>
</dbReference>
<dbReference type="FunFam" id="3.30.470.20:FF:000018">
    <property type="entry name" value="Trifunctional purine biosynthetic protein adenosine-3"/>
    <property type="match status" value="1"/>
</dbReference>
<dbReference type="OrthoDB" id="9807240at2"/>
<dbReference type="GO" id="GO:0004637">
    <property type="term" value="F:phosphoribosylamine-glycine ligase activity"/>
    <property type="evidence" value="ECO:0007669"/>
    <property type="project" value="UniProtKB-UniRule"/>
</dbReference>
<dbReference type="HAMAP" id="MF_00138">
    <property type="entry name" value="GARS"/>
    <property type="match status" value="1"/>
</dbReference>
<accession>L0KDL5</accession>
<dbReference type="InterPro" id="IPR016185">
    <property type="entry name" value="PreATP-grasp_dom_sf"/>
</dbReference>
<dbReference type="GO" id="GO:0006189">
    <property type="term" value="P:'de novo' IMP biosynthetic process"/>
    <property type="evidence" value="ECO:0007669"/>
    <property type="project" value="UniProtKB-UniRule"/>
</dbReference>
<keyword evidence="8 14" id="KW-0658">Purine biosynthesis</keyword>
<comment type="pathway">
    <text evidence="3 14">Purine metabolism; IMP biosynthesis via de novo pathway; N(1)-(5-phospho-D-ribosyl)glycinamide from 5-phospho-alpha-D-ribose 1-diphosphate: step 2/2.</text>
</comment>
<dbReference type="Gene3D" id="3.30.470.20">
    <property type="entry name" value="ATP-grasp fold, B domain"/>
    <property type="match status" value="1"/>
</dbReference>
<comment type="catalytic activity">
    <reaction evidence="14">
        <text>5-phospho-beta-D-ribosylamine + glycine + ATP = N(1)-(5-phospho-beta-D-ribosyl)glycinamide + ADP + phosphate + H(+)</text>
        <dbReference type="Rhea" id="RHEA:17453"/>
        <dbReference type="ChEBI" id="CHEBI:15378"/>
        <dbReference type="ChEBI" id="CHEBI:30616"/>
        <dbReference type="ChEBI" id="CHEBI:43474"/>
        <dbReference type="ChEBI" id="CHEBI:57305"/>
        <dbReference type="ChEBI" id="CHEBI:58681"/>
        <dbReference type="ChEBI" id="CHEBI:143788"/>
        <dbReference type="ChEBI" id="CHEBI:456216"/>
        <dbReference type="EC" id="6.3.4.13"/>
    </reaction>
</comment>
<keyword evidence="7 15" id="KW-0547">Nucleotide-binding</keyword>
<evidence type="ECO:0000256" key="4">
    <source>
        <dbReference type="ARBA" id="ARBA00013255"/>
    </source>
</evidence>
<evidence type="ECO:0000256" key="9">
    <source>
        <dbReference type="ARBA" id="ARBA00022840"/>
    </source>
</evidence>
<evidence type="ECO:0000256" key="11">
    <source>
        <dbReference type="ARBA" id="ARBA00038345"/>
    </source>
</evidence>
<dbReference type="PROSITE" id="PS00184">
    <property type="entry name" value="GARS"/>
    <property type="match status" value="1"/>
</dbReference>
<evidence type="ECO:0000256" key="6">
    <source>
        <dbReference type="ARBA" id="ARBA00022723"/>
    </source>
</evidence>
<dbReference type="SUPFAM" id="SSF52440">
    <property type="entry name" value="PreATP-grasp domain"/>
    <property type="match status" value="1"/>
</dbReference>
<evidence type="ECO:0000256" key="7">
    <source>
        <dbReference type="ARBA" id="ARBA00022741"/>
    </source>
</evidence>
<keyword evidence="18" id="KW-1185">Reference proteome</keyword>
<proteinExistence type="inferred from homology"/>
<dbReference type="NCBIfam" id="TIGR00877">
    <property type="entry name" value="purD"/>
    <property type="match status" value="1"/>
</dbReference>
<evidence type="ECO:0000313" key="17">
    <source>
        <dbReference type="EMBL" id="AGB42464.1"/>
    </source>
</evidence>
<evidence type="ECO:0000259" key="16">
    <source>
        <dbReference type="PROSITE" id="PS50975"/>
    </source>
</evidence>
<dbReference type="FunFam" id="3.90.600.10:FF:000001">
    <property type="entry name" value="Trifunctional purine biosynthetic protein adenosine-3"/>
    <property type="match status" value="1"/>
</dbReference>
<dbReference type="KEGG" id="hhl:Halha_2590"/>
<dbReference type="Gene3D" id="3.40.50.20">
    <property type="match status" value="1"/>
</dbReference>
<comment type="cofactor">
    <cofactor evidence="1">
        <name>Mn(2+)</name>
        <dbReference type="ChEBI" id="CHEBI:29035"/>
    </cofactor>
</comment>
<comment type="cofactor">
    <cofactor evidence="2">
        <name>Mg(2+)</name>
        <dbReference type="ChEBI" id="CHEBI:18420"/>
    </cofactor>
</comment>
<dbReference type="SMART" id="SM01210">
    <property type="entry name" value="GARS_C"/>
    <property type="match status" value="1"/>
</dbReference>
<dbReference type="AlphaFoldDB" id="L0KDL5"/>
<dbReference type="STRING" id="748449.Halha_2590"/>
<organism evidence="17 18">
    <name type="scientific">Halobacteroides halobius (strain ATCC 35273 / DSM 5150 / MD-1)</name>
    <dbReference type="NCBI Taxonomy" id="748449"/>
    <lineage>
        <taxon>Bacteria</taxon>
        <taxon>Bacillati</taxon>
        <taxon>Bacillota</taxon>
        <taxon>Clostridia</taxon>
        <taxon>Halanaerobiales</taxon>
        <taxon>Halobacteroidaceae</taxon>
        <taxon>Halobacteroides</taxon>
    </lineage>
</organism>
<dbReference type="PANTHER" id="PTHR43472:SF1">
    <property type="entry name" value="PHOSPHORIBOSYLAMINE--GLYCINE LIGASE, CHLOROPLASTIC"/>
    <property type="match status" value="1"/>
</dbReference>
<dbReference type="eggNOG" id="COG0151">
    <property type="taxonomic scope" value="Bacteria"/>
</dbReference>
<reference evidence="18" key="1">
    <citation type="submission" date="2012-02" db="EMBL/GenBank/DDBJ databases">
        <title>The complete genome of Halobacteroides halobius DSM 5150.</title>
        <authorList>
            <person name="Lucas S."/>
            <person name="Copeland A."/>
            <person name="Lapidus A."/>
            <person name="Glavina del Rio T."/>
            <person name="Dalin E."/>
            <person name="Tice H."/>
            <person name="Bruce D."/>
            <person name="Goodwin L."/>
            <person name="Pitluck S."/>
            <person name="Peters L."/>
            <person name="Mikhailova N."/>
            <person name="Gu W."/>
            <person name="Kyrpides N."/>
            <person name="Mavromatis K."/>
            <person name="Ivanova N."/>
            <person name="Brettin T."/>
            <person name="Detter J.C."/>
            <person name="Han C."/>
            <person name="Larimer F."/>
            <person name="Land M."/>
            <person name="Hauser L."/>
            <person name="Markowitz V."/>
            <person name="Cheng J.-F."/>
            <person name="Hugenholtz P."/>
            <person name="Woyke T."/>
            <person name="Wu D."/>
            <person name="Tindall B."/>
            <person name="Pomrenke H."/>
            <person name="Brambilla E."/>
            <person name="Klenk H.-P."/>
            <person name="Eisen J.A."/>
        </authorList>
    </citation>
    <scope>NUCLEOTIDE SEQUENCE [LARGE SCALE GENOMIC DNA]</scope>
    <source>
        <strain evidence="18">ATCC 35273 / DSM 5150 / MD-1</strain>
    </source>
</reference>
<keyword evidence="5 14" id="KW-0436">Ligase</keyword>
<dbReference type="Gene3D" id="3.90.600.10">
    <property type="entry name" value="Phosphoribosylglycinamide synthetase, C-terminal domain"/>
    <property type="match status" value="1"/>
</dbReference>
<dbReference type="EC" id="6.3.4.13" evidence="4 14"/>
<dbReference type="SMART" id="SM01209">
    <property type="entry name" value="GARS_A"/>
    <property type="match status" value="1"/>
</dbReference>
<keyword evidence="10" id="KW-0464">Manganese</keyword>
<evidence type="ECO:0000256" key="8">
    <source>
        <dbReference type="ARBA" id="ARBA00022755"/>
    </source>
</evidence>
<dbReference type="PATRIC" id="fig|748449.3.peg.2512"/>
<dbReference type="InterPro" id="IPR020561">
    <property type="entry name" value="PRibGlycinamid_synth_ATP-grasp"/>
</dbReference>
<keyword evidence="9 15" id="KW-0067">ATP-binding</keyword>
<dbReference type="HOGENOM" id="CLU_027420_3_1_9"/>
<dbReference type="PANTHER" id="PTHR43472">
    <property type="entry name" value="PHOSPHORIBOSYLAMINE--GLYCINE LIGASE"/>
    <property type="match status" value="1"/>
</dbReference>
<dbReference type="InterPro" id="IPR000115">
    <property type="entry name" value="PRibGlycinamide_synth"/>
</dbReference>
<dbReference type="InterPro" id="IPR020562">
    <property type="entry name" value="PRibGlycinamide_synth_N"/>
</dbReference>
<dbReference type="SUPFAM" id="SSF51246">
    <property type="entry name" value="Rudiment single hybrid motif"/>
    <property type="match status" value="1"/>
</dbReference>
<evidence type="ECO:0000256" key="3">
    <source>
        <dbReference type="ARBA" id="ARBA00005174"/>
    </source>
</evidence>
<dbReference type="InterPro" id="IPR020560">
    <property type="entry name" value="PRibGlycinamide_synth_C-dom"/>
</dbReference>
<evidence type="ECO:0000256" key="13">
    <source>
        <dbReference type="ARBA" id="ARBA00042864"/>
    </source>
</evidence>
<dbReference type="GO" id="GO:0009113">
    <property type="term" value="P:purine nucleobase biosynthetic process"/>
    <property type="evidence" value="ECO:0007669"/>
    <property type="project" value="InterPro"/>
</dbReference>
<dbReference type="InterPro" id="IPR011761">
    <property type="entry name" value="ATP-grasp"/>
</dbReference>
<evidence type="ECO:0000256" key="12">
    <source>
        <dbReference type="ARBA" id="ARBA00042242"/>
    </source>
</evidence>
<dbReference type="Pfam" id="PF02843">
    <property type="entry name" value="GARS_C"/>
    <property type="match status" value="1"/>
</dbReference>
<dbReference type="Pfam" id="PF02844">
    <property type="entry name" value="GARS_N"/>
    <property type="match status" value="1"/>
</dbReference>
<dbReference type="Proteomes" id="UP000010880">
    <property type="component" value="Chromosome"/>
</dbReference>
<dbReference type="InterPro" id="IPR011054">
    <property type="entry name" value="Rudment_hybrid_motif"/>
</dbReference>
<dbReference type="InterPro" id="IPR037123">
    <property type="entry name" value="PRibGlycinamide_synth_C_sf"/>
</dbReference>
<name>L0KDL5_HALHC</name>
<dbReference type="PROSITE" id="PS50975">
    <property type="entry name" value="ATP_GRASP"/>
    <property type="match status" value="1"/>
</dbReference>
<sequence>MKVLVVGSGGREHTLVWKLKQNSNVEEIFVASGNAGTDQLATNIDIKATNITGLIEFAKKEGVDLTFVGPEAPLVKGIVDNFKTAGLKIFGPTKKAAQLEGSKVFSKDLMKKYDIPTAKYESFTDPQEAIAYIKQEGAPIVVKAEGLAAGKGVVVAQTTKEAIKAVETIMVNEKFGTAGNRIVIEEFLTGEEATVLAFTDGDTIIPMVPSQDHKQAYDGDEGPNTGGMGAYAPAPVVTDELLEEVKEDILVPTIEALKEEGIQYKGVLYTGLMIEDNKAKVLEYNVRFGDPEAQVVLPLLETDLVEIAEAVIDERLGKVNINWSPKTAVCVIMASEGYPIDYNTGKEITGIALAEKIDNINVFQAGTTCKNNQLVTVGGRVLGVTAVGEDYQDTITKAYQGIDKIDFKGAHYRTDIGDKALGYE</sequence>
<evidence type="ECO:0000256" key="15">
    <source>
        <dbReference type="PROSITE-ProRule" id="PRU00409"/>
    </source>
</evidence>
<dbReference type="GO" id="GO:0046872">
    <property type="term" value="F:metal ion binding"/>
    <property type="evidence" value="ECO:0007669"/>
    <property type="project" value="UniProtKB-KW"/>
</dbReference>
<dbReference type="Pfam" id="PF01071">
    <property type="entry name" value="GARS_A"/>
    <property type="match status" value="1"/>
</dbReference>
<evidence type="ECO:0000256" key="1">
    <source>
        <dbReference type="ARBA" id="ARBA00001936"/>
    </source>
</evidence>
<dbReference type="FunFam" id="3.40.50.20:FF:000006">
    <property type="entry name" value="Phosphoribosylamine--glycine ligase, chloroplastic"/>
    <property type="match status" value="1"/>
</dbReference>
<dbReference type="InterPro" id="IPR013815">
    <property type="entry name" value="ATP_grasp_subdomain_1"/>
</dbReference>
<dbReference type="EMBL" id="CP003359">
    <property type="protein sequence ID" value="AGB42464.1"/>
    <property type="molecule type" value="Genomic_DNA"/>
</dbReference>
<feature type="domain" description="ATP-grasp" evidence="16">
    <location>
        <begin position="107"/>
        <end position="313"/>
    </location>
</feature>